<feature type="transmembrane region" description="Helical" evidence="6">
    <location>
        <begin position="427"/>
        <end position="447"/>
    </location>
</feature>
<dbReference type="InterPro" id="IPR050833">
    <property type="entry name" value="Poly_Biosynth_Transport"/>
</dbReference>
<dbReference type="STRING" id="1314751.GCA_001591425_03471"/>
<keyword evidence="2" id="KW-1003">Cell membrane</keyword>
<dbReference type="PANTHER" id="PTHR30250:SF21">
    <property type="entry name" value="LIPID II FLIPPASE MURJ"/>
    <property type="match status" value="1"/>
</dbReference>
<feature type="transmembrane region" description="Helical" evidence="6">
    <location>
        <begin position="498"/>
        <end position="515"/>
    </location>
</feature>
<feature type="transmembrane region" description="Helical" evidence="6">
    <location>
        <begin position="47"/>
        <end position="69"/>
    </location>
</feature>
<dbReference type="Pfam" id="PF01943">
    <property type="entry name" value="Polysacc_synt"/>
    <property type="match status" value="1"/>
</dbReference>
<evidence type="ECO:0000256" key="3">
    <source>
        <dbReference type="ARBA" id="ARBA00022692"/>
    </source>
</evidence>
<feature type="transmembrane region" description="Helical" evidence="6">
    <location>
        <begin position="194"/>
        <end position="219"/>
    </location>
</feature>
<proteinExistence type="predicted"/>
<feature type="transmembrane region" description="Helical" evidence="6">
    <location>
        <begin position="247"/>
        <end position="264"/>
    </location>
</feature>
<dbReference type="GO" id="GO:0051301">
    <property type="term" value="P:cell division"/>
    <property type="evidence" value="ECO:0007669"/>
    <property type="project" value="UniProtKB-KW"/>
</dbReference>
<feature type="transmembrane region" description="Helical" evidence="6">
    <location>
        <begin position="89"/>
        <end position="111"/>
    </location>
</feature>
<feature type="transmembrane region" description="Helical" evidence="6">
    <location>
        <begin position="403"/>
        <end position="421"/>
    </location>
</feature>
<feature type="transmembrane region" description="Helical" evidence="6">
    <location>
        <begin position="459"/>
        <end position="478"/>
    </location>
</feature>
<reference evidence="7 8" key="1">
    <citation type="submission" date="2016-12" db="EMBL/GenBank/DDBJ databases">
        <title>The whole genome sequencing and assembly of Bacillus cohnii DSM 6307T strain.</title>
        <authorList>
            <person name="Lee Y.-J."/>
            <person name="Yi H."/>
            <person name="Bahn Y.-S."/>
            <person name="Kim J.F."/>
            <person name="Lee D.-W."/>
        </authorList>
    </citation>
    <scope>NUCLEOTIDE SEQUENCE [LARGE SCALE GENOMIC DNA]</scope>
    <source>
        <strain evidence="7 8">DSM 6307</strain>
    </source>
</reference>
<evidence type="ECO:0000313" key="8">
    <source>
        <dbReference type="Proteomes" id="UP000215224"/>
    </source>
</evidence>
<evidence type="ECO:0000256" key="2">
    <source>
        <dbReference type="ARBA" id="ARBA00022475"/>
    </source>
</evidence>
<evidence type="ECO:0000313" key="7">
    <source>
        <dbReference type="EMBL" id="AST92923.1"/>
    </source>
</evidence>
<dbReference type="KEGG" id="bcoh:BC6307_17340"/>
<evidence type="ECO:0000256" key="1">
    <source>
        <dbReference type="ARBA" id="ARBA00004651"/>
    </source>
</evidence>
<feature type="transmembrane region" description="Helical" evidence="6">
    <location>
        <begin position="339"/>
        <end position="363"/>
    </location>
</feature>
<accession>A0A223KUB3</accession>
<sequence>MSTSKLFRGTAILTAGTMFSRLLGLVYIFPFYAMVGEKGGELYSYAYILYTLMLSAATMGLPLAVSKFVAKYNSLGEYGVGRKLFRSGLFTMSITGVIAFLILYILAPYTAPIILGREASDYIHSVEDVTHVIRMVSFALLLVPIMSLIRGFFQGHESMGPTALSQVVEQLARILFILGSVYFVIRVMDGDLSTAIGFATFAAFIGALGSLLILVWYWFKRKRHLDKLLEQDKGNVEVSYKDMYKELILYAGPFVFAGLTLPLFQSVDLFTFNSAMGSGGHGNTNAAFGIINTYAHKLVIIPVTLATSFALTLLPTITKSFVSGNNELLQKQISKVLQVLLFLTLPACIGLALLGGPAYTAFFSYDELGGYLLTWYAPVAILLALFTVSAAILQGINEQRHTIYAILLGLAVKFITNYVFIIQLGAIGSIIATALGYIVTVGYILYIIQKKTGFNYSFVMRRSLLIVIFLAAMAIVVIPVKTGLDMILPYSAGTLNSSIIIVISAVVGAFVYFFLSFRSKLIYYIFGENLPFMGKLKRFKRSH</sequence>
<keyword evidence="5 6" id="KW-0472">Membrane</keyword>
<keyword evidence="3 6" id="KW-0812">Transmembrane</keyword>
<keyword evidence="7" id="KW-0132">Cell division</keyword>
<dbReference type="InterPro" id="IPR002797">
    <property type="entry name" value="Polysacc_synth"/>
</dbReference>
<keyword evidence="8" id="KW-1185">Reference proteome</keyword>
<name>A0A223KUB3_9BACI</name>
<evidence type="ECO:0000256" key="6">
    <source>
        <dbReference type="SAM" id="Phobius"/>
    </source>
</evidence>
<feature type="transmembrane region" description="Helical" evidence="6">
    <location>
        <begin position="298"/>
        <end position="318"/>
    </location>
</feature>
<dbReference type="PANTHER" id="PTHR30250">
    <property type="entry name" value="PST FAMILY PREDICTED COLANIC ACID TRANSPORTER"/>
    <property type="match status" value="1"/>
</dbReference>
<comment type="subcellular location">
    <subcellularLocation>
        <location evidence="1">Cell membrane</location>
        <topology evidence="1">Multi-pass membrane protein</topology>
    </subcellularLocation>
</comment>
<keyword evidence="4 6" id="KW-1133">Transmembrane helix</keyword>
<dbReference type="EMBL" id="CP018866">
    <property type="protein sequence ID" value="AST92923.1"/>
    <property type="molecule type" value="Genomic_DNA"/>
</dbReference>
<keyword evidence="7" id="KW-0131">Cell cycle</keyword>
<gene>
    <name evidence="7" type="ORF">BC6307_17340</name>
</gene>
<dbReference type="Proteomes" id="UP000215224">
    <property type="component" value="Chromosome"/>
</dbReference>
<feature type="transmembrane region" description="Helical" evidence="6">
    <location>
        <begin position="12"/>
        <end position="35"/>
    </location>
</feature>
<feature type="transmembrane region" description="Helical" evidence="6">
    <location>
        <begin position="131"/>
        <end position="149"/>
    </location>
</feature>
<feature type="transmembrane region" description="Helical" evidence="6">
    <location>
        <begin position="375"/>
        <end position="396"/>
    </location>
</feature>
<dbReference type="AlphaFoldDB" id="A0A223KUB3"/>
<evidence type="ECO:0000256" key="4">
    <source>
        <dbReference type="ARBA" id="ARBA00022989"/>
    </source>
</evidence>
<protein>
    <submittedName>
        <fullName evidence="7">Cell division protein</fullName>
    </submittedName>
</protein>
<organism evidence="7 8">
    <name type="scientific">Sutcliffiella cohnii</name>
    <dbReference type="NCBI Taxonomy" id="33932"/>
    <lineage>
        <taxon>Bacteria</taxon>
        <taxon>Bacillati</taxon>
        <taxon>Bacillota</taxon>
        <taxon>Bacilli</taxon>
        <taxon>Bacillales</taxon>
        <taxon>Bacillaceae</taxon>
        <taxon>Sutcliffiella</taxon>
    </lineage>
</organism>
<feature type="transmembrane region" description="Helical" evidence="6">
    <location>
        <begin position="170"/>
        <end position="188"/>
    </location>
</feature>
<evidence type="ECO:0000256" key="5">
    <source>
        <dbReference type="ARBA" id="ARBA00023136"/>
    </source>
</evidence>
<dbReference type="RefSeq" id="WP_066419003.1">
    <property type="nucleotide sequence ID" value="NZ_CP018866.1"/>
</dbReference>
<dbReference type="PIRSF" id="PIRSF038958">
    <property type="entry name" value="PG_synth_SpoVB"/>
    <property type="match status" value="1"/>
</dbReference>
<dbReference type="InterPro" id="IPR024923">
    <property type="entry name" value="PG_synth_SpoVB"/>
</dbReference>
<dbReference type="CDD" id="cd13124">
    <property type="entry name" value="MATE_SpoVB_like"/>
    <property type="match status" value="1"/>
</dbReference>
<dbReference type="GO" id="GO:0005886">
    <property type="term" value="C:plasma membrane"/>
    <property type="evidence" value="ECO:0007669"/>
    <property type="project" value="UniProtKB-SubCell"/>
</dbReference>